<dbReference type="GO" id="GO:0004314">
    <property type="term" value="F:[acyl-carrier-protein] S-malonyltransferase activity"/>
    <property type="evidence" value="ECO:0007669"/>
    <property type="project" value="UniProtKB-EC"/>
</dbReference>
<dbReference type="SUPFAM" id="SSF55048">
    <property type="entry name" value="Probable ACP-binding domain of malonyl-CoA ACP transacylase"/>
    <property type="match status" value="1"/>
</dbReference>
<dbReference type="SMART" id="SM00827">
    <property type="entry name" value="PKS_AT"/>
    <property type="match status" value="1"/>
</dbReference>
<protein>
    <recommendedName>
        <fullName evidence="1">[acyl-carrier-protein] S-malonyltransferase</fullName>
        <ecNumber evidence="1">2.3.1.39</ecNumber>
    </recommendedName>
</protein>
<evidence type="ECO:0000256" key="4">
    <source>
        <dbReference type="ARBA" id="ARBA00048462"/>
    </source>
</evidence>
<dbReference type="Gene3D" id="3.30.70.250">
    <property type="entry name" value="Malonyl-CoA ACP transacylase, ACP-binding"/>
    <property type="match status" value="1"/>
</dbReference>
<dbReference type="InterPro" id="IPR014043">
    <property type="entry name" value="Acyl_transferase_dom"/>
</dbReference>
<dbReference type="SUPFAM" id="SSF52151">
    <property type="entry name" value="FabD/lysophospholipase-like"/>
    <property type="match status" value="1"/>
</dbReference>
<keyword evidence="3" id="KW-0012">Acyltransferase</keyword>
<dbReference type="PANTHER" id="PTHR42681">
    <property type="entry name" value="MALONYL-COA-ACYL CARRIER PROTEIN TRANSACYLASE, MITOCHONDRIAL"/>
    <property type="match status" value="1"/>
</dbReference>
<dbReference type="Gene3D" id="3.40.366.10">
    <property type="entry name" value="Malonyl-Coenzyme A Acyl Carrier Protein, domain 2"/>
    <property type="match status" value="1"/>
</dbReference>
<dbReference type="InterPro" id="IPR004410">
    <property type="entry name" value="Malonyl_CoA-ACP_transAc_FabD"/>
</dbReference>
<organism evidence="6">
    <name type="scientific">freshwater metagenome</name>
    <dbReference type="NCBI Taxonomy" id="449393"/>
    <lineage>
        <taxon>unclassified sequences</taxon>
        <taxon>metagenomes</taxon>
        <taxon>ecological metagenomes</taxon>
    </lineage>
</organism>
<dbReference type="InterPro" id="IPR016036">
    <property type="entry name" value="Malonyl_transacylase_ACP-bd"/>
</dbReference>
<name>A0A6J6KSR2_9ZZZZ</name>
<dbReference type="NCBIfam" id="TIGR00128">
    <property type="entry name" value="fabD"/>
    <property type="match status" value="1"/>
</dbReference>
<dbReference type="InterPro" id="IPR016035">
    <property type="entry name" value="Acyl_Trfase/lysoPLipase"/>
</dbReference>
<reference evidence="6" key="1">
    <citation type="submission" date="2020-05" db="EMBL/GenBank/DDBJ databases">
        <authorList>
            <person name="Chiriac C."/>
            <person name="Salcher M."/>
            <person name="Ghai R."/>
            <person name="Kavagutti S V."/>
        </authorList>
    </citation>
    <scope>NUCLEOTIDE SEQUENCE</scope>
</reference>
<evidence type="ECO:0000256" key="1">
    <source>
        <dbReference type="ARBA" id="ARBA00013258"/>
    </source>
</evidence>
<dbReference type="PANTHER" id="PTHR42681:SF1">
    <property type="entry name" value="MALONYL-COA-ACYL CARRIER PROTEIN TRANSACYLASE, MITOCHONDRIAL"/>
    <property type="match status" value="1"/>
</dbReference>
<evidence type="ECO:0000256" key="2">
    <source>
        <dbReference type="ARBA" id="ARBA00022679"/>
    </source>
</evidence>
<proteinExistence type="predicted"/>
<gene>
    <name evidence="6" type="ORF">UFOPK2214_00609</name>
</gene>
<dbReference type="FunFam" id="3.30.70.250:FF:000001">
    <property type="entry name" value="Malonyl CoA-acyl carrier protein transacylase"/>
    <property type="match status" value="1"/>
</dbReference>
<dbReference type="GO" id="GO:0006633">
    <property type="term" value="P:fatty acid biosynthetic process"/>
    <property type="evidence" value="ECO:0007669"/>
    <property type="project" value="TreeGrafter"/>
</dbReference>
<evidence type="ECO:0000313" key="6">
    <source>
        <dbReference type="EMBL" id="CAB4651274.1"/>
    </source>
</evidence>
<dbReference type="EMBL" id="CAEZWJ010000013">
    <property type="protein sequence ID" value="CAB4651274.1"/>
    <property type="molecule type" value="Genomic_DNA"/>
</dbReference>
<comment type="catalytic activity">
    <reaction evidence="4">
        <text>holo-[ACP] + malonyl-CoA = malonyl-[ACP] + CoA</text>
        <dbReference type="Rhea" id="RHEA:41792"/>
        <dbReference type="Rhea" id="RHEA-COMP:9623"/>
        <dbReference type="Rhea" id="RHEA-COMP:9685"/>
        <dbReference type="ChEBI" id="CHEBI:57287"/>
        <dbReference type="ChEBI" id="CHEBI:57384"/>
        <dbReference type="ChEBI" id="CHEBI:64479"/>
        <dbReference type="ChEBI" id="CHEBI:78449"/>
        <dbReference type="EC" id="2.3.1.39"/>
    </reaction>
</comment>
<dbReference type="EC" id="2.3.1.39" evidence="1"/>
<accession>A0A6J6KSR2</accession>
<dbReference type="Pfam" id="PF00698">
    <property type="entry name" value="Acyl_transf_1"/>
    <property type="match status" value="1"/>
</dbReference>
<dbReference type="GO" id="GO:0005829">
    <property type="term" value="C:cytosol"/>
    <property type="evidence" value="ECO:0007669"/>
    <property type="project" value="TreeGrafter"/>
</dbReference>
<evidence type="ECO:0000256" key="3">
    <source>
        <dbReference type="ARBA" id="ARBA00023315"/>
    </source>
</evidence>
<dbReference type="InterPro" id="IPR050858">
    <property type="entry name" value="Mal-CoA-ACP_Trans/PKS_FabD"/>
</dbReference>
<dbReference type="AlphaFoldDB" id="A0A6J6KSR2"/>
<keyword evidence="2" id="KW-0808">Transferase</keyword>
<sequence>MLAFTFPGQGSQRPGMGRPWVGHDSWELVDEASDVSGRDVGALLLDADAEVLKDTRNAQLTTFVSSLMVLDAVERLGIEPSFCAGHSLGEYTALTATGALSFEDGVRLVVERADAMHEAGLASPGTMAAVLGLDDDLVEVACRRADADVWVANFNAPGQVVIAGSPAGVASAGEHAKELGAKKIMPLQVSGAFHTPFMTAARERLRSAIALASPRDVEVPVISNVDAIAHSSGEEWSSLLSAQLSSPVRWKHCLLTMQELGVTGFVELGPGGVLTGMAKRTVDDARTITVSTPEELDKLIEWVNASSPTGAAQLEGEHLFAVERLVVSPSAGLFSPESSVTVGSQINVGHIIGRVGDNDVRSPFAGVIQNFIAVEGERVTTHQPIAWLRSV</sequence>
<feature type="domain" description="Malonyl-CoA:ACP transacylase (MAT)" evidence="5">
    <location>
        <begin position="5"/>
        <end position="311"/>
    </location>
</feature>
<dbReference type="InterPro" id="IPR001227">
    <property type="entry name" value="Ac_transferase_dom_sf"/>
</dbReference>
<evidence type="ECO:0000259" key="5">
    <source>
        <dbReference type="SMART" id="SM00827"/>
    </source>
</evidence>